<feature type="region of interest" description="Disordered" evidence="1">
    <location>
        <begin position="313"/>
        <end position="337"/>
    </location>
</feature>
<dbReference type="PANTHER" id="PTHR36376:SF1">
    <property type="entry name" value="OS09G0514700 PROTEIN"/>
    <property type="match status" value="1"/>
</dbReference>
<feature type="compositionally biased region" description="Basic and acidic residues" evidence="1">
    <location>
        <begin position="578"/>
        <end position="587"/>
    </location>
</feature>
<feature type="region of interest" description="Disordered" evidence="1">
    <location>
        <begin position="406"/>
        <end position="425"/>
    </location>
</feature>
<reference evidence="2" key="1">
    <citation type="submission" date="2015-06" db="UniProtKB">
        <authorList>
            <consortium name="EnsemblPlants"/>
        </authorList>
    </citation>
    <scope>IDENTIFICATION</scope>
</reference>
<feature type="region of interest" description="Disordered" evidence="1">
    <location>
        <begin position="48"/>
        <end position="139"/>
    </location>
</feature>
<organism evidence="2">
    <name type="scientific">Aegilops tauschii</name>
    <name type="common">Tausch's goatgrass</name>
    <name type="synonym">Aegilops squarrosa</name>
    <dbReference type="NCBI Taxonomy" id="37682"/>
    <lineage>
        <taxon>Eukaryota</taxon>
        <taxon>Viridiplantae</taxon>
        <taxon>Streptophyta</taxon>
        <taxon>Embryophyta</taxon>
        <taxon>Tracheophyta</taxon>
        <taxon>Spermatophyta</taxon>
        <taxon>Magnoliopsida</taxon>
        <taxon>Liliopsida</taxon>
        <taxon>Poales</taxon>
        <taxon>Poaceae</taxon>
        <taxon>BOP clade</taxon>
        <taxon>Pooideae</taxon>
        <taxon>Triticodae</taxon>
        <taxon>Triticeae</taxon>
        <taxon>Triticinae</taxon>
        <taxon>Aegilops</taxon>
    </lineage>
</organism>
<accession>M8C4R8</accession>
<feature type="compositionally biased region" description="Polar residues" evidence="1">
    <location>
        <begin position="411"/>
        <end position="423"/>
    </location>
</feature>
<sequence length="649" mass="68548">MGWEKNEKHLLSLSLQSLQSLCKEYNLPANKTHPQLARLLAIYLENEKNNSGPEKENLTVPTSTQASPATSPAMLPNTKEASKCEQDNHKRGPYSDRDDDDVRPPLKHKKVSRKQADRKLKSDSGTRTSLPPISSNNGKGDCFNSCSGQGIAHNVKQTADGIATCSTAPKLNGNHVSVAPVNDTISFVASHPGPNGVASKPPSHMKVGTNGIDKGSGLSNENSANVKSPFKLFLMDEDGIDLFVDLNSTPGDWVGSFKGGVNLPPITHNSETDMFTNSISSLRNKNDQNTMSPPDNIIIDIQDKGPESIAACTSSSLGSTDGENYRSKSNPRDTNSINLRSSASTLPGTAVEISVSQEGPPVVHSSCLTSDVQNNVSLDMVAGALGSNVLPQESADVSMLPGRSHAPLTDDSIQPTNESTFSPGKTKACVKNGCTQNVLEAHTDKAVSSSPGHVVISDTDKNSRPPSVGKQEMLDVTSGDQRTRNSDTNGLLMENVPTAAVAMEEDNGHGGSLSVRQLANHAVIALPAANAQSDASSADRGVAGNFDLTDPTRSSVASDNAVTPLATNHGAKTGNSHDSADKEKPCDPEELQGVATRNILCRLRSAAAKQTKPSTVPRRSSRLVPKVSTVVVSAVEVGTQYHNLIVITD</sequence>
<feature type="compositionally biased region" description="Basic and acidic residues" evidence="1">
    <location>
        <begin position="80"/>
        <end position="104"/>
    </location>
</feature>
<feature type="compositionally biased region" description="Basic and acidic residues" evidence="1">
    <location>
        <begin position="48"/>
        <end position="57"/>
    </location>
</feature>
<evidence type="ECO:0000256" key="1">
    <source>
        <dbReference type="SAM" id="MobiDB-lite"/>
    </source>
</evidence>
<feature type="compositionally biased region" description="Polar residues" evidence="1">
    <location>
        <begin position="313"/>
        <end position="322"/>
    </location>
</feature>
<feature type="compositionally biased region" description="Polar residues" evidence="1">
    <location>
        <begin position="551"/>
        <end position="561"/>
    </location>
</feature>
<feature type="region of interest" description="Disordered" evidence="1">
    <location>
        <begin position="445"/>
        <end position="472"/>
    </location>
</feature>
<dbReference type="AlphaFoldDB" id="M8C4R8"/>
<feature type="compositionally biased region" description="Basic and acidic residues" evidence="1">
    <location>
        <begin position="114"/>
        <end position="124"/>
    </location>
</feature>
<dbReference type="PANTHER" id="PTHR36376">
    <property type="entry name" value="OS09G0514700 PROTEIN"/>
    <property type="match status" value="1"/>
</dbReference>
<protein>
    <submittedName>
        <fullName evidence="2">Uncharacterized protein</fullName>
    </submittedName>
</protein>
<evidence type="ECO:0000313" key="2">
    <source>
        <dbReference type="EnsemblPlants" id="EMT22037"/>
    </source>
</evidence>
<feature type="compositionally biased region" description="Polar residues" evidence="1">
    <location>
        <begin position="125"/>
        <end position="139"/>
    </location>
</feature>
<feature type="region of interest" description="Disordered" evidence="1">
    <location>
        <begin position="549"/>
        <end position="588"/>
    </location>
</feature>
<name>M8C4R8_AEGTA</name>
<proteinExistence type="predicted"/>
<dbReference type="EnsemblPlants" id="EMT22037">
    <property type="protein sequence ID" value="EMT22037"/>
    <property type="gene ID" value="F775_26684"/>
</dbReference>
<feature type="compositionally biased region" description="Polar residues" evidence="1">
    <location>
        <begin position="59"/>
        <end position="70"/>
    </location>
</feature>